<reference evidence="6" key="1">
    <citation type="submission" date="2016-08" db="EMBL/GenBank/DDBJ databases">
        <authorList>
            <person name="Seilhamer J.J."/>
        </authorList>
    </citation>
    <scope>NUCLEOTIDE SEQUENCE</scope>
    <source>
        <strain evidence="6">86</strain>
    </source>
</reference>
<dbReference type="Gene3D" id="1.10.287.470">
    <property type="entry name" value="Helix hairpin bin"/>
    <property type="match status" value="1"/>
</dbReference>
<dbReference type="AlphaFoldDB" id="A0A212LV12"/>
<dbReference type="PANTHER" id="PTHR30469:SF15">
    <property type="entry name" value="HLYD FAMILY OF SECRETION PROTEINS"/>
    <property type="match status" value="1"/>
</dbReference>
<keyword evidence="2" id="KW-1133">Transmembrane helix</keyword>
<proteinExistence type="inferred from homology"/>
<evidence type="ECO:0000256" key="1">
    <source>
        <dbReference type="ARBA" id="ARBA00009477"/>
    </source>
</evidence>
<dbReference type="PANTHER" id="PTHR30469">
    <property type="entry name" value="MULTIDRUG RESISTANCE PROTEIN MDTA"/>
    <property type="match status" value="1"/>
</dbReference>
<dbReference type="GO" id="GO:0015562">
    <property type="term" value="F:efflux transmembrane transporter activity"/>
    <property type="evidence" value="ECO:0007669"/>
    <property type="project" value="TreeGrafter"/>
</dbReference>
<dbReference type="GO" id="GO:1990281">
    <property type="term" value="C:efflux pump complex"/>
    <property type="evidence" value="ECO:0007669"/>
    <property type="project" value="TreeGrafter"/>
</dbReference>
<organism evidence="6">
    <name type="scientific">uncultured Sporomusa sp</name>
    <dbReference type="NCBI Taxonomy" id="307249"/>
    <lineage>
        <taxon>Bacteria</taxon>
        <taxon>Bacillati</taxon>
        <taxon>Bacillota</taxon>
        <taxon>Negativicutes</taxon>
        <taxon>Selenomonadales</taxon>
        <taxon>Sporomusaceae</taxon>
        <taxon>Sporomusa</taxon>
        <taxon>environmental samples</taxon>
    </lineage>
</organism>
<name>A0A212LV12_9FIRM</name>
<dbReference type="InterPro" id="IPR058625">
    <property type="entry name" value="MdtA-like_BSH"/>
</dbReference>
<keyword evidence="2" id="KW-0812">Transmembrane</keyword>
<comment type="similarity">
    <text evidence="1">Belongs to the membrane fusion protein (MFP) (TC 8.A.1) family.</text>
</comment>
<dbReference type="RefSeq" id="WP_288184494.1">
    <property type="nucleotide sequence ID" value="NZ_LT608335.1"/>
</dbReference>
<dbReference type="Pfam" id="PF25954">
    <property type="entry name" value="Beta-barrel_RND_2"/>
    <property type="match status" value="1"/>
</dbReference>
<feature type="domain" description="CusB-like beta-barrel" evidence="4">
    <location>
        <begin position="219"/>
        <end position="292"/>
    </location>
</feature>
<feature type="domain" description="Multidrug resistance protein MdtA-like barrel-sandwich hybrid" evidence="3">
    <location>
        <begin position="77"/>
        <end position="211"/>
    </location>
</feature>
<evidence type="ECO:0000313" key="6">
    <source>
        <dbReference type="EMBL" id="SCM81464.1"/>
    </source>
</evidence>
<dbReference type="Pfam" id="PF25917">
    <property type="entry name" value="BSH_RND"/>
    <property type="match status" value="1"/>
</dbReference>
<evidence type="ECO:0000259" key="3">
    <source>
        <dbReference type="Pfam" id="PF25917"/>
    </source>
</evidence>
<feature type="domain" description="YknX-like C-terminal permuted SH3-like" evidence="5">
    <location>
        <begin position="298"/>
        <end position="366"/>
    </location>
</feature>
<dbReference type="InterPro" id="IPR058792">
    <property type="entry name" value="Beta-barrel_RND_2"/>
</dbReference>
<evidence type="ECO:0000259" key="5">
    <source>
        <dbReference type="Pfam" id="PF25989"/>
    </source>
</evidence>
<dbReference type="EMBL" id="FMJE01000003">
    <property type="protein sequence ID" value="SCM81464.1"/>
    <property type="molecule type" value="Genomic_DNA"/>
</dbReference>
<feature type="transmembrane region" description="Helical" evidence="2">
    <location>
        <begin position="14"/>
        <end position="33"/>
    </location>
</feature>
<keyword evidence="2" id="KW-0472">Membrane</keyword>
<dbReference type="Pfam" id="PF25989">
    <property type="entry name" value="YknX_C"/>
    <property type="match status" value="1"/>
</dbReference>
<dbReference type="Gene3D" id="2.40.50.100">
    <property type="match status" value="1"/>
</dbReference>
<evidence type="ECO:0000259" key="4">
    <source>
        <dbReference type="Pfam" id="PF25954"/>
    </source>
</evidence>
<dbReference type="Gene3D" id="2.40.420.20">
    <property type="match status" value="1"/>
</dbReference>
<evidence type="ECO:0000256" key="2">
    <source>
        <dbReference type="SAM" id="Phobius"/>
    </source>
</evidence>
<dbReference type="NCBIfam" id="TIGR01730">
    <property type="entry name" value="RND_mfp"/>
    <property type="match status" value="1"/>
</dbReference>
<dbReference type="InterPro" id="IPR058637">
    <property type="entry name" value="YknX-like_C"/>
</dbReference>
<protein>
    <submittedName>
        <fullName evidence="6">RND family efflux transporter, MFP subunit</fullName>
    </submittedName>
</protein>
<gene>
    <name evidence="6" type="ORF">KL86SPO_31643</name>
</gene>
<dbReference type="SUPFAM" id="SSF111369">
    <property type="entry name" value="HlyD-like secretion proteins"/>
    <property type="match status" value="1"/>
</dbReference>
<dbReference type="InterPro" id="IPR006143">
    <property type="entry name" value="RND_pump_MFP"/>
</dbReference>
<sequence>MQVKSFLKLKQRKWFYGLIAIVAVSLVGGGFLGKEQGKPAAANVPLVRTKIVGSAAKATAYTYAGEVRGRYESQLAFQVGGKVSNRFVDVGMAVQAGAVLMSIDPKDVQEVINNNAAQLSAAQAQQKLAESNLARYKQLYAQDAISKAELDYYQNAYEVASAASRQATAQYEQGSNQLGYTRLVAEQAGVVSHIGAETGQVVSAGETVLTLVYDGEREIEIHVPENRLPEVKAAPECEVIFWALPGVSVEGRVREIAPMASVLTRTYKVRISLVNPPPAVNLGMTASVMMKNGERSVVNTIPLTALYQTEQQPCVWVVEDNMVSLRAVEVGLQDNDGVQILSGLQAGEVIVTAGVHKLQEKQQIKVIGSK</sequence>
<dbReference type="Gene3D" id="2.40.30.170">
    <property type="match status" value="1"/>
</dbReference>
<accession>A0A212LV12</accession>